<dbReference type="OrthoDB" id="408152at2759"/>
<proteinExistence type="predicted"/>
<protein>
    <submittedName>
        <fullName evidence="2">NAD dependent epimerase</fullName>
    </submittedName>
</protein>
<dbReference type="Pfam" id="PF17784">
    <property type="entry name" value="Sulfotransfer_4"/>
    <property type="match status" value="1"/>
</dbReference>
<dbReference type="SUPFAM" id="SSF52540">
    <property type="entry name" value="P-loop containing nucleoside triphosphate hydrolases"/>
    <property type="match status" value="1"/>
</dbReference>
<dbReference type="PANTHER" id="PTHR36978">
    <property type="entry name" value="P-LOOP CONTAINING NUCLEOTIDE TRIPHOSPHATE HYDROLASE"/>
    <property type="match status" value="1"/>
</dbReference>
<accession>K1X6A5</accession>
<keyword evidence="1" id="KW-0472">Membrane</keyword>
<name>K1X6A5_MARBU</name>
<keyword evidence="1" id="KW-1133">Transmembrane helix</keyword>
<organism evidence="2 3">
    <name type="scientific">Marssonina brunnea f. sp. multigermtubi (strain MB_m1)</name>
    <name type="common">Marssonina leaf spot fungus</name>
    <dbReference type="NCBI Taxonomy" id="1072389"/>
    <lineage>
        <taxon>Eukaryota</taxon>
        <taxon>Fungi</taxon>
        <taxon>Dikarya</taxon>
        <taxon>Ascomycota</taxon>
        <taxon>Pezizomycotina</taxon>
        <taxon>Leotiomycetes</taxon>
        <taxon>Helotiales</taxon>
        <taxon>Drepanopezizaceae</taxon>
        <taxon>Drepanopeziza</taxon>
    </lineage>
</organism>
<gene>
    <name evidence="2" type="ORF">MBM_05452</name>
</gene>
<evidence type="ECO:0000256" key="1">
    <source>
        <dbReference type="SAM" id="Phobius"/>
    </source>
</evidence>
<dbReference type="HOGENOM" id="CLU_061199_3_0_1"/>
<dbReference type="InParanoid" id="K1X6A5"/>
<keyword evidence="3" id="KW-1185">Reference proteome</keyword>
<reference evidence="2 3" key="1">
    <citation type="journal article" date="2012" name="BMC Genomics">
        <title>Sequencing the genome of Marssonina brunnea reveals fungus-poplar co-evolution.</title>
        <authorList>
            <person name="Zhu S."/>
            <person name="Cao Y.-Z."/>
            <person name="Jiang C."/>
            <person name="Tan B.-Y."/>
            <person name="Wang Z."/>
            <person name="Feng S."/>
            <person name="Zhang L."/>
            <person name="Su X.-H."/>
            <person name="Brejova B."/>
            <person name="Vinar T."/>
            <person name="Xu M."/>
            <person name="Wang M.-X."/>
            <person name="Zhang S.-G."/>
            <person name="Huang M.-R."/>
            <person name="Wu R."/>
            <person name="Zhou Y."/>
        </authorList>
    </citation>
    <scope>NUCLEOTIDE SEQUENCE [LARGE SCALE GENOMIC DNA]</scope>
    <source>
        <strain evidence="2 3">MB_m1</strain>
    </source>
</reference>
<dbReference type="OMA" id="QWREMAT"/>
<dbReference type="Gene3D" id="3.40.50.300">
    <property type="entry name" value="P-loop containing nucleotide triphosphate hydrolases"/>
    <property type="match status" value="1"/>
</dbReference>
<dbReference type="STRING" id="1072389.K1X6A5"/>
<dbReference type="EMBL" id="JH921439">
    <property type="protein sequence ID" value="EKD16158.1"/>
    <property type="molecule type" value="Genomic_DNA"/>
</dbReference>
<feature type="transmembrane region" description="Helical" evidence="1">
    <location>
        <begin position="253"/>
        <end position="277"/>
    </location>
</feature>
<keyword evidence="1" id="KW-0812">Transmembrane</keyword>
<dbReference type="GeneID" id="18761387"/>
<dbReference type="InterPro" id="IPR040632">
    <property type="entry name" value="Sulfotransfer_4"/>
</dbReference>
<sequence>MDQEGPSTAQESLPPLPSLLVLGLSRTAGTSLDEALRILGYANIYNMNRLATDRAADCPAWLRALRGKYGGGDGKKDGDGRERFGKEDWERLLRGFSVIRGLPGAAFAPELIAAFPSARIILTTRDVDSWYSSCLQTIHWRAHDPVLRLLSWLDVGQASRRYQTLFRAVQDGLYGGDFKTSGRAVFVAHNAHVRRLVRLKQEGEEKRFLEFRPGDGWLPLCAFLGREVPEGPFPQGNGPEAFRREARWRDGWVALRIAGRAVLLLLAVFGMWVVMYVW</sequence>
<dbReference type="KEGG" id="mbe:MBM_05452"/>
<dbReference type="InterPro" id="IPR027417">
    <property type="entry name" value="P-loop_NTPase"/>
</dbReference>
<dbReference type="eggNOG" id="ENOG502S41B">
    <property type="taxonomic scope" value="Eukaryota"/>
</dbReference>
<evidence type="ECO:0000313" key="2">
    <source>
        <dbReference type="EMBL" id="EKD16158.1"/>
    </source>
</evidence>
<dbReference type="AlphaFoldDB" id="K1X6A5"/>
<evidence type="ECO:0000313" key="3">
    <source>
        <dbReference type="Proteomes" id="UP000006753"/>
    </source>
</evidence>
<dbReference type="PANTHER" id="PTHR36978:SF4">
    <property type="entry name" value="P-LOOP CONTAINING NUCLEOSIDE TRIPHOSPHATE HYDROLASE PROTEIN"/>
    <property type="match status" value="1"/>
</dbReference>
<dbReference type="Proteomes" id="UP000006753">
    <property type="component" value="Unassembled WGS sequence"/>
</dbReference>